<protein>
    <submittedName>
        <fullName evidence="2">Uncharacterized protein</fullName>
    </submittedName>
</protein>
<dbReference type="EMBL" id="JAKKPZ010000134">
    <property type="protein sequence ID" value="KAI1700801.1"/>
    <property type="molecule type" value="Genomic_DNA"/>
</dbReference>
<dbReference type="Proteomes" id="UP001201812">
    <property type="component" value="Unassembled WGS sequence"/>
</dbReference>
<accession>A0AAD4MT23</accession>
<evidence type="ECO:0000313" key="2">
    <source>
        <dbReference type="EMBL" id="KAI1700801.1"/>
    </source>
</evidence>
<organism evidence="2 3">
    <name type="scientific">Ditylenchus destructor</name>
    <dbReference type="NCBI Taxonomy" id="166010"/>
    <lineage>
        <taxon>Eukaryota</taxon>
        <taxon>Metazoa</taxon>
        <taxon>Ecdysozoa</taxon>
        <taxon>Nematoda</taxon>
        <taxon>Chromadorea</taxon>
        <taxon>Rhabditida</taxon>
        <taxon>Tylenchina</taxon>
        <taxon>Tylenchomorpha</taxon>
        <taxon>Sphaerularioidea</taxon>
        <taxon>Anguinidae</taxon>
        <taxon>Anguininae</taxon>
        <taxon>Ditylenchus</taxon>
    </lineage>
</organism>
<name>A0AAD4MT23_9BILA</name>
<comment type="caution">
    <text evidence="2">The sequence shown here is derived from an EMBL/GenBank/DDBJ whole genome shotgun (WGS) entry which is preliminary data.</text>
</comment>
<dbReference type="AlphaFoldDB" id="A0AAD4MT23"/>
<feature type="signal peptide" evidence="1">
    <location>
        <begin position="1"/>
        <end position="17"/>
    </location>
</feature>
<evidence type="ECO:0000313" key="3">
    <source>
        <dbReference type="Proteomes" id="UP001201812"/>
    </source>
</evidence>
<keyword evidence="1" id="KW-0732">Signal</keyword>
<sequence length="83" mass="8763">MFHFVIMLAVMFMIVNGQTSSEPADCTATCTTFGPGECPPIVVSGKVYTNGVCNGVNCLYQVAVAGSTIGATFTQIQNNCFNE</sequence>
<keyword evidence="3" id="KW-1185">Reference proteome</keyword>
<gene>
    <name evidence="2" type="ORF">DdX_16491</name>
</gene>
<proteinExistence type="predicted"/>
<feature type="chain" id="PRO_5042201570" evidence="1">
    <location>
        <begin position="18"/>
        <end position="83"/>
    </location>
</feature>
<evidence type="ECO:0000256" key="1">
    <source>
        <dbReference type="SAM" id="SignalP"/>
    </source>
</evidence>
<reference evidence="2" key="1">
    <citation type="submission" date="2022-01" db="EMBL/GenBank/DDBJ databases">
        <title>Genome Sequence Resource for Two Populations of Ditylenchus destructor, the Migratory Endoparasitic Phytonematode.</title>
        <authorList>
            <person name="Zhang H."/>
            <person name="Lin R."/>
            <person name="Xie B."/>
        </authorList>
    </citation>
    <scope>NUCLEOTIDE SEQUENCE</scope>
    <source>
        <strain evidence="2">BazhouSP</strain>
    </source>
</reference>